<keyword evidence="1" id="KW-0812">Transmembrane</keyword>
<proteinExistence type="predicted"/>
<feature type="domain" description="DUF218" evidence="2">
    <location>
        <begin position="82"/>
        <end position="245"/>
    </location>
</feature>
<dbReference type="InterPro" id="IPR014729">
    <property type="entry name" value="Rossmann-like_a/b/a_fold"/>
</dbReference>
<gene>
    <name evidence="3" type="ORF">Q8A64_03750</name>
</gene>
<feature type="transmembrane region" description="Helical" evidence="1">
    <location>
        <begin position="41"/>
        <end position="63"/>
    </location>
</feature>
<evidence type="ECO:0000313" key="3">
    <source>
        <dbReference type="EMBL" id="MDQ9169521.1"/>
    </source>
</evidence>
<reference evidence="3 4" key="1">
    <citation type="submission" date="2023-08" db="EMBL/GenBank/DDBJ databases">
        <title>Oxalobacteraceae gen .nov., isolated from river sludge outside the plant.</title>
        <authorList>
            <person name="Zhao S.Y."/>
        </authorList>
    </citation>
    <scope>NUCLEOTIDE SEQUENCE [LARGE SCALE GENOMIC DNA]</scope>
    <source>
        <strain evidence="3 4">R-40</strain>
    </source>
</reference>
<evidence type="ECO:0000259" key="2">
    <source>
        <dbReference type="Pfam" id="PF02698"/>
    </source>
</evidence>
<dbReference type="EMBL" id="JAUYVH010000001">
    <property type="protein sequence ID" value="MDQ9169521.1"/>
    <property type="molecule type" value="Genomic_DNA"/>
</dbReference>
<evidence type="ECO:0000313" key="4">
    <source>
        <dbReference type="Proteomes" id="UP001225596"/>
    </source>
</evidence>
<feature type="transmembrane region" description="Helical" evidence="1">
    <location>
        <begin position="6"/>
        <end position="29"/>
    </location>
</feature>
<dbReference type="PANTHER" id="PTHR30336:SF4">
    <property type="entry name" value="ENVELOPE BIOGENESIS FACTOR ELYC"/>
    <property type="match status" value="1"/>
</dbReference>
<accession>A0ABU1BN96</accession>
<name>A0ABU1BN96_9BURK</name>
<dbReference type="CDD" id="cd06259">
    <property type="entry name" value="YdcF-like"/>
    <property type="match status" value="1"/>
</dbReference>
<keyword evidence="4" id="KW-1185">Reference proteome</keyword>
<protein>
    <submittedName>
        <fullName evidence="3">YdcF family protein</fullName>
    </submittedName>
</protein>
<sequence>MNPSWLLSNIVASLLLPPLNLILICAIGLALRGRWPRAGTALSLGALAILLGLSTQAGARLLAAPLEAMIRPLQSGRSADAQAIVILGGGRMQDAPEYGGHDIPNAHTLARLAYGAKLQRETRLPVLVTGGTPDGAGESEAAVMARTLREDFGTPVRWLEQHSNNTAENAQRSVHLLKQAGIGRILLVTDAMHMPRAHAIFSRYDIKAVPAPTRFLDTAPLSAADFIPKASALANSHYAMHEWIGLYWYRLRPQ</sequence>
<dbReference type="RefSeq" id="WP_338435423.1">
    <property type="nucleotide sequence ID" value="NZ_JAUYVH010000001.1"/>
</dbReference>
<evidence type="ECO:0000256" key="1">
    <source>
        <dbReference type="SAM" id="Phobius"/>
    </source>
</evidence>
<dbReference type="Proteomes" id="UP001225596">
    <property type="component" value="Unassembled WGS sequence"/>
</dbReference>
<dbReference type="Gene3D" id="3.40.50.620">
    <property type="entry name" value="HUPs"/>
    <property type="match status" value="1"/>
</dbReference>
<dbReference type="Pfam" id="PF02698">
    <property type="entry name" value="DUF218"/>
    <property type="match status" value="1"/>
</dbReference>
<dbReference type="InterPro" id="IPR051599">
    <property type="entry name" value="Cell_Envelope_Assoc"/>
</dbReference>
<comment type="caution">
    <text evidence="3">The sequence shown here is derived from an EMBL/GenBank/DDBJ whole genome shotgun (WGS) entry which is preliminary data.</text>
</comment>
<keyword evidence="1" id="KW-1133">Transmembrane helix</keyword>
<dbReference type="InterPro" id="IPR003848">
    <property type="entry name" value="DUF218"/>
</dbReference>
<keyword evidence="1" id="KW-0472">Membrane</keyword>
<dbReference type="PANTHER" id="PTHR30336">
    <property type="entry name" value="INNER MEMBRANE PROTEIN, PROBABLE PERMEASE"/>
    <property type="match status" value="1"/>
</dbReference>
<organism evidence="3 4">
    <name type="scientific">Keguizhuia sedimenti</name>
    <dbReference type="NCBI Taxonomy" id="3064264"/>
    <lineage>
        <taxon>Bacteria</taxon>
        <taxon>Pseudomonadati</taxon>
        <taxon>Pseudomonadota</taxon>
        <taxon>Betaproteobacteria</taxon>
        <taxon>Burkholderiales</taxon>
        <taxon>Oxalobacteraceae</taxon>
        <taxon>Keguizhuia</taxon>
    </lineage>
</organism>